<sequence>MQWTLEQTGAIKLLEKVTGAPELLTEAAKDWQQQAVEMQKVADDLRTGARQLSANWHGQASEAFGRHMGEIVQAMDGTADDMAQTAGILGQAAAECALAEETVIHLITELIDLLVGMLATSFILDLFTAGLATVVDALVSEAEVAVYIAKIEKVSAGLAKTLRELMDAVKELKAAERAGKSVEEVKKARQAVRAAAKVIRQNGSMLKNPNGLSFRDRLAHHVVAGQLGEHTLGAVEHGLGMENNWKDPLKEFLTSDTGQRSLDPHGTEEPEPYHVDRSRIEEAFG</sequence>
<dbReference type="InterPro" id="IPR010310">
    <property type="entry name" value="T7SS_ESAT-6-like"/>
</dbReference>
<name>A0ABN3EAZ0_9ACTN</name>
<protein>
    <recommendedName>
        <fullName evidence="4">WXG100 family type VII secretion target</fullName>
    </recommendedName>
</protein>
<dbReference type="EMBL" id="BAAATR010000018">
    <property type="protein sequence ID" value="GAA2253384.1"/>
    <property type="molecule type" value="Genomic_DNA"/>
</dbReference>
<evidence type="ECO:0000313" key="2">
    <source>
        <dbReference type="EMBL" id="GAA2253384.1"/>
    </source>
</evidence>
<accession>A0ABN3EAZ0</accession>
<reference evidence="2 3" key="1">
    <citation type="journal article" date="2019" name="Int. J. Syst. Evol. Microbiol.">
        <title>The Global Catalogue of Microorganisms (GCM) 10K type strain sequencing project: providing services to taxonomists for standard genome sequencing and annotation.</title>
        <authorList>
            <consortium name="The Broad Institute Genomics Platform"/>
            <consortium name="The Broad Institute Genome Sequencing Center for Infectious Disease"/>
            <person name="Wu L."/>
            <person name="Ma J."/>
        </authorList>
    </citation>
    <scope>NUCLEOTIDE SEQUENCE [LARGE SCALE GENOMIC DNA]</scope>
    <source>
        <strain evidence="2 3">JCM 7356</strain>
    </source>
</reference>
<organism evidence="2 3">
    <name type="scientific">Kitasatospora cystarginea</name>
    <dbReference type="NCBI Taxonomy" id="58350"/>
    <lineage>
        <taxon>Bacteria</taxon>
        <taxon>Bacillati</taxon>
        <taxon>Actinomycetota</taxon>
        <taxon>Actinomycetes</taxon>
        <taxon>Kitasatosporales</taxon>
        <taxon>Streptomycetaceae</taxon>
        <taxon>Kitasatospora</taxon>
    </lineage>
</organism>
<evidence type="ECO:0000256" key="1">
    <source>
        <dbReference type="SAM" id="MobiDB-lite"/>
    </source>
</evidence>
<evidence type="ECO:0000313" key="3">
    <source>
        <dbReference type="Proteomes" id="UP001500305"/>
    </source>
</evidence>
<feature type="compositionally biased region" description="Basic and acidic residues" evidence="1">
    <location>
        <begin position="262"/>
        <end position="285"/>
    </location>
</feature>
<dbReference type="Proteomes" id="UP001500305">
    <property type="component" value="Unassembled WGS sequence"/>
</dbReference>
<dbReference type="Pfam" id="PF06013">
    <property type="entry name" value="WXG100"/>
    <property type="match status" value="1"/>
</dbReference>
<comment type="caution">
    <text evidence="2">The sequence shown here is derived from an EMBL/GenBank/DDBJ whole genome shotgun (WGS) entry which is preliminary data.</text>
</comment>
<feature type="region of interest" description="Disordered" evidence="1">
    <location>
        <begin position="255"/>
        <end position="285"/>
    </location>
</feature>
<dbReference type="InterPro" id="IPR036689">
    <property type="entry name" value="ESAT-6-like_sf"/>
</dbReference>
<evidence type="ECO:0008006" key="4">
    <source>
        <dbReference type="Google" id="ProtNLM"/>
    </source>
</evidence>
<keyword evidence="3" id="KW-1185">Reference proteome</keyword>
<proteinExistence type="predicted"/>
<gene>
    <name evidence="2" type="ORF">GCM10010430_41430</name>
</gene>
<dbReference type="Gene3D" id="1.10.287.1060">
    <property type="entry name" value="ESAT-6-like"/>
    <property type="match status" value="1"/>
</dbReference>
<dbReference type="SUPFAM" id="SSF140453">
    <property type="entry name" value="EsxAB dimer-like"/>
    <property type="match status" value="1"/>
</dbReference>